<reference evidence="2 3" key="1">
    <citation type="submission" date="2013-01" db="EMBL/GenBank/DDBJ databases">
        <title>The Genome Sequence of Clostridium colicanis 209318.</title>
        <authorList>
            <consortium name="The Broad Institute Genome Sequencing Platform"/>
            <person name="Earl A."/>
            <person name="Ward D."/>
            <person name="Feldgarden M."/>
            <person name="Gevers D."/>
            <person name="Courvalin P."/>
            <person name="Lambert T."/>
            <person name="Walker B."/>
            <person name="Young S.K."/>
            <person name="Zeng Q."/>
            <person name="Gargeya S."/>
            <person name="Fitzgerald M."/>
            <person name="Haas B."/>
            <person name="Abouelleil A."/>
            <person name="Alvarado L."/>
            <person name="Arachchi H.M."/>
            <person name="Berlin A.M."/>
            <person name="Chapman S.B."/>
            <person name="Dewar J."/>
            <person name="Goldberg J."/>
            <person name="Griggs A."/>
            <person name="Gujja S."/>
            <person name="Hansen M."/>
            <person name="Howarth C."/>
            <person name="Imamovic A."/>
            <person name="Larimer J."/>
            <person name="McCowan C."/>
            <person name="Murphy C."/>
            <person name="Neiman D."/>
            <person name="Pearson M."/>
            <person name="Priest M."/>
            <person name="Roberts A."/>
            <person name="Saif S."/>
            <person name="Shea T."/>
            <person name="Sisk P."/>
            <person name="Sykes S."/>
            <person name="Wortman J."/>
            <person name="Nusbaum C."/>
            <person name="Birren B."/>
        </authorList>
    </citation>
    <scope>NUCLEOTIDE SEQUENCE [LARGE SCALE GENOMIC DNA]</scope>
    <source>
        <strain evidence="2 3">209318</strain>
    </source>
</reference>
<keyword evidence="1" id="KW-0472">Membrane</keyword>
<name>N9XU64_9CLOT</name>
<comment type="caution">
    <text evidence="2">The sequence shown here is derived from an EMBL/GenBank/DDBJ whole genome shotgun (WGS) entry which is preliminary data.</text>
</comment>
<dbReference type="Proteomes" id="UP000013097">
    <property type="component" value="Unassembled WGS sequence"/>
</dbReference>
<dbReference type="AlphaFoldDB" id="N9XU64"/>
<feature type="transmembrane region" description="Helical" evidence="1">
    <location>
        <begin position="6"/>
        <end position="25"/>
    </location>
</feature>
<keyword evidence="3" id="KW-1185">Reference proteome</keyword>
<evidence type="ECO:0000313" key="3">
    <source>
        <dbReference type="Proteomes" id="UP000013097"/>
    </source>
</evidence>
<dbReference type="HOGENOM" id="CLU_2842024_0_0_9"/>
<sequence>MIDYTAIIITAIIMISLIVITKIVVSSDKENKVRFRHNKNLKDKKSNATFEIDSISKNHSNKKNK</sequence>
<evidence type="ECO:0000313" key="2">
    <source>
        <dbReference type="EMBL" id="ENY99508.1"/>
    </source>
</evidence>
<protein>
    <submittedName>
        <fullName evidence="2">Uncharacterized protein</fullName>
    </submittedName>
</protein>
<evidence type="ECO:0000256" key="1">
    <source>
        <dbReference type="SAM" id="Phobius"/>
    </source>
</evidence>
<keyword evidence="1" id="KW-0812">Transmembrane</keyword>
<dbReference type="RefSeq" id="WP_002599621.1">
    <property type="nucleotide sequence ID" value="NZ_KB850958.1"/>
</dbReference>
<proteinExistence type="predicted"/>
<keyword evidence="1" id="KW-1133">Transmembrane helix</keyword>
<dbReference type="EMBL" id="AGYT01000020">
    <property type="protein sequence ID" value="ENY99508.1"/>
    <property type="molecule type" value="Genomic_DNA"/>
</dbReference>
<accession>N9XU64</accession>
<organism evidence="2 3">
    <name type="scientific">Clostridium thermobutyricum</name>
    <dbReference type="NCBI Taxonomy" id="29372"/>
    <lineage>
        <taxon>Bacteria</taxon>
        <taxon>Bacillati</taxon>
        <taxon>Bacillota</taxon>
        <taxon>Clostridia</taxon>
        <taxon>Eubacteriales</taxon>
        <taxon>Clostridiaceae</taxon>
        <taxon>Clostridium</taxon>
    </lineage>
</organism>
<gene>
    <name evidence="2" type="ORF">HMPREF1092_03181</name>
</gene>
<dbReference type="PATRIC" id="fig|999411.4.peg.3095"/>